<keyword evidence="4" id="KW-1185">Reference proteome</keyword>
<feature type="coiled-coil region" evidence="1">
    <location>
        <begin position="67"/>
        <end position="130"/>
    </location>
</feature>
<evidence type="ECO:0000313" key="4">
    <source>
        <dbReference type="Proteomes" id="UP000054342"/>
    </source>
</evidence>
<accession>A0A0D2E6U2</accession>
<dbReference type="RefSeq" id="XP_013311782.1">
    <property type="nucleotide sequence ID" value="XM_013456328.1"/>
</dbReference>
<feature type="compositionally biased region" description="Gly residues" evidence="2">
    <location>
        <begin position="36"/>
        <end position="46"/>
    </location>
</feature>
<evidence type="ECO:0000256" key="2">
    <source>
        <dbReference type="SAM" id="MobiDB-lite"/>
    </source>
</evidence>
<dbReference type="OrthoDB" id="4120715at2759"/>
<dbReference type="AlphaFoldDB" id="A0A0D2E6U2"/>
<evidence type="ECO:0000256" key="1">
    <source>
        <dbReference type="SAM" id="Coils"/>
    </source>
</evidence>
<keyword evidence="1" id="KW-0175">Coiled coil</keyword>
<feature type="region of interest" description="Disordered" evidence="2">
    <location>
        <begin position="1"/>
        <end position="56"/>
    </location>
</feature>
<dbReference type="GeneID" id="25331849"/>
<gene>
    <name evidence="3" type="ORF">PV05_09941</name>
</gene>
<proteinExistence type="predicted"/>
<sequence>MPARRPSCKPAPAHPRVSHNDWDNSLDDNNDSGMEMSGGGSGGGSEIGEIEESLKRTMAVDTGLRKEQKQQRLEKEFESQVRQLEGQIDERVAEGKEDVVRIQDAHLSRLLALSRRKAEVEAQIIEHTRELADAFLAVKEEFEAVLRGRSEDVSEAIESLNKLEEAASPKRSQ</sequence>
<dbReference type="HOGENOM" id="CLU_114180_0_0_1"/>
<reference evidence="3 4" key="1">
    <citation type="submission" date="2015-01" db="EMBL/GenBank/DDBJ databases">
        <title>The Genome Sequence of Exophiala xenobiotica CBS118157.</title>
        <authorList>
            <consortium name="The Broad Institute Genomics Platform"/>
            <person name="Cuomo C."/>
            <person name="de Hoog S."/>
            <person name="Gorbushina A."/>
            <person name="Stielow B."/>
            <person name="Teixiera M."/>
            <person name="Abouelleil A."/>
            <person name="Chapman S.B."/>
            <person name="Priest M."/>
            <person name="Young S.K."/>
            <person name="Wortman J."/>
            <person name="Nusbaum C."/>
            <person name="Birren B."/>
        </authorList>
    </citation>
    <scope>NUCLEOTIDE SEQUENCE [LARGE SCALE GENOMIC DNA]</scope>
    <source>
        <strain evidence="3 4">CBS 118157</strain>
    </source>
</reference>
<organism evidence="3 4">
    <name type="scientific">Exophiala xenobiotica</name>
    <dbReference type="NCBI Taxonomy" id="348802"/>
    <lineage>
        <taxon>Eukaryota</taxon>
        <taxon>Fungi</taxon>
        <taxon>Dikarya</taxon>
        <taxon>Ascomycota</taxon>
        <taxon>Pezizomycotina</taxon>
        <taxon>Eurotiomycetes</taxon>
        <taxon>Chaetothyriomycetidae</taxon>
        <taxon>Chaetothyriales</taxon>
        <taxon>Herpotrichiellaceae</taxon>
        <taxon>Exophiala</taxon>
    </lineage>
</organism>
<evidence type="ECO:0000313" key="3">
    <source>
        <dbReference type="EMBL" id="KIW51198.1"/>
    </source>
</evidence>
<name>A0A0D2E6U2_9EURO</name>
<protein>
    <submittedName>
        <fullName evidence="3">Uncharacterized protein</fullName>
    </submittedName>
</protein>
<dbReference type="EMBL" id="KN847322">
    <property type="protein sequence ID" value="KIW51198.1"/>
    <property type="molecule type" value="Genomic_DNA"/>
</dbReference>
<dbReference type="Proteomes" id="UP000054342">
    <property type="component" value="Unassembled WGS sequence"/>
</dbReference>